<dbReference type="CDD" id="cd16936">
    <property type="entry name" value="HATPase_RsbW-like"/>
    <property type="match status" value="1"/>
</dbReference>
<dbReference type="Pfam" id="PF13581">
    <property type="entry name" value="HATPase_c_2"/>
    <property type="match status" value="1"/>
</dbReference>
<dbReference type="GO" id="GO:0005524">
    <property type="term" value="F:ATP binding"/>
    <property type="evidence" value="ECO:0007669"/>
    <property type="project" value="UniProtKB-KW"/>
</dbReference>
<dbReference type="SUPFAM" id="SSF55874">
    <property type="entry name" value="ATPase domain of HSP90 chaperone/DNA topoisomerase II/histidine kinase"/>
    <property type="match status" value="1"/>
</dbReference>
<evidence type="ECO:0000259" key="2">
    <source>
        <dbReference type="Pfam" id="PF13581"/>
    </source>
</evidence>
<dbReference type="InterPro" id="IPR036890">
    <property type="entry name" value="HATPase_C_sf"/>
</dbReference>
<organism evidence="3 4">
    <name type="scientific">Microbacterium stercoris</name>
    <dbReference type="NCBI Taxonomy" id="2820289"/>
    <lineage>
        <taxon>Bacteria</taxon>
        <taxon>Bacillati</taxon>
        <taxon>Actinomycetota</taxon>
        <taxon>Actinomycetes</taxon>
        <taxon>Micrococcales</taxon>
        <taxon>Microbacteriaceae</taxon>
        <taxon>Microbacterium</taxon>
    </lineage>
</organism>
<keyword evidence="3" id="KW-0067">ATP-binding</keyword>
<dbReference type="EMBL" id="JAGFOA010000007">
    <property type="protein sequence ID" value="MBO3664818.1"/>
    <property type="molecule type" value="Genomic_DNA"/>
</dbReference>
<keyword evidence="1" id="KW-0418">Kinase</keyword>
<keyword evidence="1" id="KW-0723">Serine/threonine-protein kinase</keyword>
<reference evidence="3" key="1">
    <citation type="submission" date="2021-03" db="EMBL/GenBank/DDBJ databases">
        <title>Microbacterium sp. nov., a novel actinobacterium isolated from cow dung.</title>
        <authorList>
            <person name="Zhang L."/>
        </authorList>
    </citation>
    <scope>NUCLEOTIDE SEQUENCE</scope>
    <source>
        <strain evidence="3">NEAU-LLB</strain>
    </source>
</reference>
<dbReference type="InterPro" id="IPR003594">
    <property type="entry name" value="HATPase_dom"/>
</dbReference>
<accession>A0A939QKX0</accession>
<dbReference type="PANTHER" id="PTHR35526:SF3">
    <property type="entry name" value="ANTI-SIGMA-F FACTOR RSBW"/>
    <property type="match status" value="1"/>
</dbReference>
<dbReference type="RefSeq" id="WP_208504888.1">
    <property type="nucleotide sequence ID" value="NZ_JAGFOA010000007.1"/>
</dbReference>
<dbReference type="PANTHER" id="PTHR35526">
    <property type="entry name" value="ANTI-SIGMA-F FACTOR RSBW-RELATED"/>
    <property type="match status" value="1"/>
</dbReference>
<sequence length="135" mass="15153">MNGESRYEVEGLAVPDEIARLHELLEQAGAENPDINPTDLMLFETAVIEIATNVVEHGRPEGEVRWRFTLEVDDHALRAVLRDSGQEMPIELAREMPDEEAEGGRGLALAGAILDEIAHERTDEGNLWRMVRRRG</sequence>
<feature type="domain" description="Histidine kinase/HSP90-like ATPase" evidence="2">
    <location>
        <begin position="15"/>
        <end position="131"/>
    </location>
</feature>
<dbReference type="Gene3D" id="3.30.565.10">
    <property type="entry name" value="Histidine kinase-like ATPase, C-terminal domain"/>
    <property type="match status" value="1"/>
</dbReference>
<evidence type="ECO:0000313" key="3">
    <source>
        <dbReference type="EMBL" id="MBO3664818.1"/>
    </source>
</evidence>
<proteinExistence type="predicted"/>
<protein>
    <submittedName>
        <fullName evidence="3">ATP-binding protein</fullName>
    </submittedName>
</protein>
<dbReference type="GO" id="GO:0004674">
    <property type="term" value="F:protein serine/threonine kinase activity"/>
    <property type="evidence" value="ECO:0007669"/>
    <property type="project" value="UniProtKB-KW"/>
</dbReference>
<name>A0A939QKX0_9MICO</name>
<comment type="caution">
    <text evidence="3">The sequence shown here is derived from an EMBL/GenBank/DDBJ whole genome shotgun (WGS) entry which is preliminary data.</text>
</comment>
<keyword evidence="3" id="KW-0547">Nucleotide-binding</keyword>
<gene>
    <name evidence="3" type="ORF">J5V96_15080</name>
</gene>
<keyword evidence="1" id="KW-0808">Transferase</keyword>
<dbReference type="AlphaFoldDB" id="A0A939QKX0"/>
<dbReference type="Proteomes" id="UP000680132">
    <property type="component" value="Unassembled WGS sequence"/>
</dbReference>
<keyword evidence="4" id="KW-1185">Reference proteome</keyword>
<evidence type="ECO:0000313" key="4">
    <source>
        <dbReference type="Proteomes" id="UP000680132"/>
    </source>
</evidence>
<evidence type="ECO:0000256" key="1">
    <source>
        <dbReference type="ARBA" id="ARBA00022527"/>
    </source>
</evidence>
<dbReference type="InterPro" id="IPR050267">
    <property type="entry name" value="Anti-sigma-factor_SerPK"/>
</dbReference>